<keyword evidence="3" id="KW-0999">Mitochondrion inner membrane</keyword>
<feature type="transmembrane region" description="Helical" evidence="7">
    <location>
        <begin position="45"/>
        <end position="68"/>
    </location>
</feature>
<dbReference type="AlphaFoldDB" id="A0A5J5EG71"/>
<organism evidence="8 9">
    <name type="scientific">Sphaerosporella brunnea</name>
    <dbReference type="NCBI Taxonomy" id="1250544"/>
    <lineage>
        <taxon>Eukaryota</taxon>
        <taxon>Fungi</taxon>
        <taxon>Dikarya</taxon>
        <taxon>Ascomycota</taxon>
        <taxon>Pezizomycotina</taxon>
        <taxon>Pezizomycetes</taxon>
        <taxon>Pezizales</taxon>
        <taxon>Pyronemataceae</taxon>
        <taxon>Sphaerosporella</taxon>
    </lineage>
</organism>
<evidence type="ECO:0000256" key="6">
    <source>
        <dbReference type="ARBA" id="ARBA00023136"/>
    </source>
</evidence>
<evidence type="ECO:0000256" key="3">
    <source>
        <dbReference type="ARBA" id="ARBA00022792"/>
    </source>
</evidence>
<dbReference type="Pfam" id="PF02466">
    <property type="entry name" value="Tim17"/>
    <property type="match status" value="1"/>
</dbReference>
<evidence type="ECO:0000256" key="7">
    <source>
        <dbReference type="SAM" id="Phobius"/>
    </source>
</evidence>
<keyword evidence="2 7" id="KW-0812">Transmembrane</keyword>
<evidence type="ECO:0000313" key="9">
    <source>
        <dbReference type="Proteomes" id="UP000326924"/>
    </source>
</evidence>
<dbReference type="GO" id="GO:0006120">
    <property type="term" value="P:mitochondrial electron transport, NADH to ubiquinone"/>
    <property type="evidence" value="ECO:0007669"/>
    <property type="project" value="InterPro"/>
</dbReference>
<gene>
    <name evidence="8" type="ORF">FN846DRAFT_923096</name>
</gene>
<dbReference type="GO" id="GO:0005743">
    <property type="term" value="C:mitochondrial inner membrane"/>
    <property type="evidence" value="ECO:0007669"/>
    <property type="project" value="UniProtKB-SubCell"/>
</dbReference>
<dbReference type="PANTHER" id="PTHR21382:SF1">
    <property type="entry name" value="NADH DEHYDROGENASE [UBIQUINONE] 1 ALPHA SUBCOMPLEX SUBUNIT 11"/>
    <property type="match status" value="1"/>
</dbReference>
<dbReference type="OrthoDB" id="1913277at2759"/>
<name>A0A5J5EG71_9PEZI</name>
<proteinExistence type="predicted"/>
<dbReference type="PANTHER" id="PTHR21382">
    <property type="entry name" value="NADH-UBIQUINONE OXIDOREDUCTASE SUBUNIT"/>
    <property type="match status" value="1"/>
</dbReference>
<comment type="subcellular location">
    <subcellularLocation>
        <location evidence="1">Mitochondrion inner membrane</location>
        <topology evidence="1">Multi-pass membrane protein</topology>
    </subcellularLocation>
</comment>
<dbReference type="InParanoid" id="A0A5J5EG71"/>
<feature type="transmembrane region" description="Helical" evidence="7">
    <location>
        <begin position="12"/>
        <end position="33"/>
    </location>
</feature>
<evidence type="ECO:0008006" key="10">
    <source>
        <dbReference type="Google" id="ProtNLM"/>
    </source>
</evidence>
<accession>A0A5J5EG71</accession>
<evidence type="ECO:0000256" key="5">
    <source>
        <dbReference type="ARBA" id="ARBA00023128"/>
    </source>
</evidence>
<comment type="caution">
    <text evidence="8">The sequence shown here is derived from an EMBL/GenBank/DDBJ whole genome shotgun (WGS) entry which is preliminary data.</text>
</comment>
<keyword evidence="4 7" id="KW-1133">Transmembrane helix</keyword>
<keyword evidence="6 7" id="KW-0472">Membrane</keyword>
<evidence type="ECO:0000313" key="8">
    <source>
        <dbReference type="EMBL" id="KAA8894284.1"/>
    </source>
</evidence>
<evidence type="ECO:0000256" key="4">
    <source>
        <dbReference type="ARBA" id="ARBA00022989"/>
    </source>
</evidence>
<protein>
    <recommendedName>
        <fullName evidence="10">Tim17/Tim22/Tim23/Pmp24 family-domain-containing protein</fullName>
    </recommendedName>
</protein>
<sequence length="191" mass="20749">MSEEVRFQRRDAIGQGVRGTLIMGGVGAIVSGVQNSLQKQNVGAFGVLTRTGGTIAIFSAMGGSYMFVRNAAANLREKDDSWNPAIGGFVAGAILGTRFRTMPAVLGYGAGLAVTLGVFDWCGGSLKGLFHARGDEVARKEQLRQLRRRPFEETIADVGEGRGIYGPGYEDRRRERLAEKYGIDFTNVERR</sequence>
<dbReference type="GO" id="GO:0045271">
    <property type="term" value="C:respiratory chain complex I"/>
    <property type="evidence" value="ECO:0007669"/>
    <property type="project" value="InterPro"/>
</dbReference>
<keyword evidence="9" id="KW-1185">Reference proteome</keyword>
<keyword evidence="5" id="KW-0496">Mitochondrion</keyword>
<reference evidence="8 9" key="1">
    <citation type="submission" date="2019-09" db="EMBL/GenBank/DDBJ databases">
        <title>Draft genome of the ectomycorrhizal ascomycete Sphaerosporella brunnea.</title>
        <authorList>
            <consortium name="DOE Joint Genome Institute"/>
            <person name="Benucci G.M."/>
            <person name="Marozzi G."/>
            <person name="Antonielli L."/>
            <person name="Sanchez S."/>
            <person name="Marco P."/>
            <person name="Wang X."/>
            <person name="Falini L.B."/>
            <person name="Barry K."/>
            <person name="Haridas S."/>
            <person name="Lipzen A."/>
            <person name="Labutti K."/>
            <person name="Grigoriev I.V."/>
            <person name="Murat C."/>
            <person name="Martin F."/>
            <person name="Albertini E."/>
            <person name="Donnini D."/>
            <person name="Bonito G."/>
        </authorList>
    </citation>
    <scope>NUCLEOTIDE SEQUENCE [LARGE SCALE GENOMIC DNA]</scope>
    <source>
        <strain evidence="8 9">Sb_GMNB300</strain>
    </source>
</reference>
<evidence type="ECO:0000256" key="1">
    <source>
        <dbReference type="ARBA" id="ARBA00004448"/>
    </source>
</evidence>
<dbReference type="InterPro" id="IPR039205">
    <property type="entry name" value="NDUFA11"/>
</dbReference>
<evidence type="ECO:0000256" key="2">
    <source>
        <dbReference type="ARBA" id="ARBA00022692"/>
    </source>
</evidence>
<dbReference type="Proteomes" id="UP000326924">
    <property type="component" value="Unassembled WGS sequence"/>
</dbReference>
<dbReference type="EMBL" id="VXIS01000352">
    <property type="protein sequence ID" value="KAA8894284.1"/>
    <property type="molecule type" value="Genomic_DNA"/>
</dbReference>